<keyword evidence="1" id="KW-0238">DNA-binding</keyword>
<dbReference type="InterPro" id="IPR001387">
    <property type="entry name" value="Cro/C1-type_HTH"/>
</dbReference>
<dbReference type="SUPFAM" id="SSF47413">
    <property type="entry name" value="lambda repressor-like DNA-binding domains"/>
    <property type="match status" value="2"/>
</dbReference>
<sequence length="166" mass="18701">MKDKQDVSAGDLIKETRIKKGLTMTKAADLAEMSLSTFSLAEKDSEKHPSTYDTIYKIAHVLDLDPLVLIEMSPHLDVTEAPDIALIKGESNDPKVVLARRLKELRKDKGMTQKEVRRIVNMSEIRFSHMELGRYMPDEIKLEQIAEVLGTTVKYLSGLSDIKTAE</sequence>
<dbReference type="Proteomes" id="UP000577724">
    <property type="component" value="Unassembled WGS sequence"/>
</dbReference>
<dbReference type="PANTHER" id="PTHR46558:SF11">
    <property type="entry name" value="HTH-TYPE TRANSCRIPTIONAL REGULATOR XRE"/>
    <property type="match status" value="1"/>
</dbReference>
<dbReference type="GeneID" id="97131531"/>
<dbReference type="PROSITE" id="PS50943">
    <property type="entry name" value="HTH_CROC1"/>
    <property type="match status" value="2"/>
</dbReference>
<proteinExistence type="predicted"/>
<organism evidence="3 4">
    <name type="scientific">Paenibacillus taichungensis</name>
    <dbReference type="NCBI Taxonomy" id="484184"/>
    <lineage>
        <taxon>Bacteria</taxon>
        <taxon>Bacillati</taxon>
        <taxon>Bacillota</taxon>
        <taxon>Bacilli</taxon>
        <taxon>Bacillales</taxon>
        <taxon>Paenibacillaceae</taxon>
        <taxon>Paenibacillus</taxon>
    </lineage>
</organism>
<dbReference type="InterPro" id="IPR010982">
    <property type="entry name" value="Lambda_DNA-bd_dom_sf"/>
</dbReference>
<evidence type="ECO:0000256" key="1">
    <source>
        <dbReference type="ARBA" id="ARBA00023125"/>
    </source>
</evidence>
<name>A0ABX2MLF6_9BACL</name>
<dbReference type="RefSeq" id="WP_175381826.1">
    <property type="nucleotide sequence ID" value="NZ_JABMCC010000107.1"/>
</dbReference>
<evidence type="ECO:0000259" key="2">
    <source>
        <dbReference type="PROSITE" id="PS50943"/>
    </source>
</evidence>
<dbReference type="SMART" id="SM00530">
    <property type="entry name" value="HTH_XRE"/>
    <property type="match status" value="2"/>
</dbReference>
<accession>A0ABX2MLF6</accession>
<evidence type="ECO:0000313" key="3">
    <source>
        <dbReference type="EMBL" id="NUU54891.1"/>
    </source>
</evidence>
<comment type="caution">
    <text evidence="3">The sequence shown here is derived from an EMBL/GenBank/DDBJ whole genome shotgun (WGS) entry which is preliminary data.</text>
</comment>
<dbReference type="Pfam" id="PF13560">
    <property type="entry name" value="HTH_31"/>
    <property type="match status" value="1"/>
</dbReference>
<dbReference type="PANTHER" id="PTHR46558">
    <property type="entry name" value="TRACRIPTIONAL REGULATORY PROTEIN-RELATED-RELATED"/>
    <property type="match status" value="1"/>
</dbReference>
<keyword evidence="4" id="KW-1185">Reference proteome</keyword>
<evidence type="ECO:0000313" key="4">
    <source>
        <dbReference type="Proteomes" id="UP000577724"/>
    </source>
</evidence>
<dbReference type="CDD" id="cd00093">
    <property type="entry name" value="HTH_XRE"/>
    <property type="match status" value="2"/>
</dbReference>
<feature type="domain" description="HTH cro/C1-type" evidence="2">
    <location>
        <begin position="102"/>
        <end position="156"/>
    </location>
</feature>
<protein>
    <submittedName>
        <fullName evidence="3">Helix-turn-helix transcriptional regulator</fullName>
    </submittedName>
</protein>
<feature type="domain" description="HTH cro/C1-type" evidence="2">
    <location>
        <begin position="13"/>
        <end position="69"/>
    </location>
</feature>
<gene>
    <name evidence="3" type="ORF">HP548_12470</name>
</gene>
<reference evidence="3 4" key="1">
    <citation type="submission" date="2020-05" db="EMBL/GenBank/DDBJ databases">
        <title>Genome Sequencing of Type Strains.</title>
        <authorList>
            <person name="Lemaire J.F."/>
            <person name="Inderbitzin P."/>
            <person name="Gregorio O.A."/>
            <person name="Collins S.B."/>
            <person name="Wespe N."/>
            <person name="Knight-Connoni V."/>
        </authorList>
    </citation>
    <scope>NUCLEOTIDE SEQUENCE [LARGE SCALE GENOMIC DNA]</scope>
    <source>
        <strain evidence="3 4">DSM 19942</strain>
    </source>
</reference>
<dbReference type="EMBL" id="JABMCC010000107">
    <property type="protein sequence ID" value="NUU54891.1"/>
    <property type="molecule type" value="Genomic_DNA"/>
</dbReference>
<dbReference type="Gene3D" id="1.10.260.40">
    <property type="entry name" value="lambda repressor-like DNA-binding domains"/>
    <property type="match status" value="2"/>
</dbReference>